<accession>A0A9C7GWF8</accession>
<feature type="compositionally biased region" description="Low complexity" evidence="1">
    <location>
        <begin position="113"/>
        <end position="132"/>
    </location>
</feature>
<name>A0A9C7GWF8_9RHAB</name>
<sequence length="395" mass="44018">MDSFGANAEQLEKYKQGSVKLTSEVISQLVINNETVLDDESWRDQPFPEDSDILKAQLVKDVNESISSDTDEKSNLPLVVSTLSNKRLSESKTQSVSKSYSNVLFENLSPVKSGKVRKSGSTSSGSSSTSSKGLRDKLIGFGLLLSPDEFNSVLDEEGLSGTMSKREVELYLAGYRKKTDFLAIGLKEQVEMMKTVNQLLMKNSVNIERVTLDYTDHAAKLLQVLSDKTSIPGPSITPYLESLETSRLGPEDSVPVETPPLKIKTDRIDKVKYVSDPKLITGEKETNEDGLPIEVTDPEVEVRVGLEEHEEDLISSVSSDTSEMTYKGCEDILWIESVVKKSFDELALFYKKPLDEFVEFLLREVRTKEEFVKKSSSSAPLKSLLYSVMFKFSKG</sequence>
<feature type="region of interest" description="Disordered" evidence="1">
    <location>
        <begin position="113"/>
        <end position="133"/>
    </location>
</feature>
<protein>
    <submittedName>
        <fullName evidence="2">Uncharacterized protein</fullName>
    </submittedName>
</protein>
<evidence type="ECO:0000313" key="2">
    <source>
        <dbReference type="EMBL" id="CAI5383841.1"/>
    </source>
</evidence>
<gene>
    <name evidence="2" type="primary">hypothetical protein 2</name>
</gene>
<proteinExistence type="predicted"/>
<organism evidence="2">
    <name type="scientific">Monoclea gottschei varicosa-like virus</name>
    <dbReference type="NCBI Taxonomy" id="2933180"/>
    <lineage>
        <taxon>Viruses</taxon>
        <taxon>Riboviria</taxon>
        <taxon>Orthornavirae</taxon>
        <taxon>Negarnaviricota</taxon>
        <taxon>Haploviricotina</taxon>
        <taxon>Monjiviricetes</taxon>
        <taxon>Mononegavirales</taxon>
        <taxon>Rhabdoviridae</taxon>
        <taxon>Betarhabdovirinae</taxon>
        <taxon>Varicosavirus</taxon>
        <taxon>Varicosavirus monocleae</taxon>
    </lineage>
</organism>
<reference evidence="2" key="1">
    <citation type="submission" date="2022-11" db="EMBL/GenBank/DDBJ databases">
        <authorList>
            <person name="Mifsud CO J."/>
            <person name="Holmes C E."/>
            <person name="Gallagher V R."/>
            <person name="Geoghegan L J."/>
        </authorList>
    </citation>
    <scope>NUCLEOTIDE SEQUENCE</scope>
</reference>
<dbReference type="EMBL" id="OX380364">
    <property type="protein sequence ID" value="CAI5383841.1"/>
    <property type="molecule type" value="Genomic_RNA"/>
</dbReference>
<evidence type="ECO:0000256" key="1">
    <source>
        <dbReference type="SAM" id="MobiDB-lite"/>
    </source>
</evidence>